<dbReference type="InterPro" id="IPR000160">
    <property type="entry name" value="GGDEF_dom"/>
</dbReference>
<dbReference type="PROSITE" id="PS50887">
    <property type="entry name" value="GGDEF"/>
    <property type="match status" value="1"/>
</dbReference>
<dbReference type="InterPro" id="IPR043128">
    <property type="entry name" value="Rev_trsase/Diguanyl_cyclase"/>
</dbReference>
<feature type="transmembrane region" description="Helical" evidence="8">
    <location>
        <begin position="256"/>
        <end position="274"/>
    </location>
</feature>
<feature type="transmembrane region" description="Helical" evidence="8">
    <location>
        <begin position="42"/>
        <end position="64"/>
    </location>
</feature>
<evidence type="ECO:0000256" key="3">
    <source>
        <dbReference type="ARBA" id="ARBA00022475"/>
    </source>
</evidence>
<proteinExistence type="predicted"/>
<comment type="catalytic activity">
    <reaction evidence="7">
        <text>2 GTP = 3',3'-c-di-GMP + 2 diphosphate</text>
        <dbReference type="Rhea" id="RHEA:24898"/>
        <dbReference type="ChEBI" id="CHEBI:33019"/>
        <dbReference type="ChEBI" id="CHEBI:37565"/>
        <dbReference type="ChEBI" id="CHEBI:58805"/>
        <dbReference type="EC" id="2.7.7.65"/>
    </reaction>
</comment>
<name>A0ABS3KTI8_9PROT</name>
<evidence type="ECO:0000256" key="1">
    <source>
        <dbReference type="ARBA" id="ARBA00004651"/>
    </source>
</evidence>
<evidence type="ECO:0000313" key="11">
    <source>
        <dbReference type="Proteomes" id="UP001518989"/>
    </source>
</evidence>
<comment type="subcellular location">
    <subcellularLocation>
        <location evidence="1">Cell membrane</location>
        <topology evidence="1">Multi-pass membrane protein</topology>
    </subcellularLocation>
</comment>
<dbReference type="SMART" id="SM00267">
    <property type="entry name" value="GGDEF"/>
    <property type="match status" value="1"/>
</dbReference>
<evidence type="ECO:0000256" key="8">
    <source>
        <dbReference type="SAM" id="Phobius"/>
    </source>
</evidence>
<dbReference type="Pfam" id="PF05231">
    <property type="entry name" value="MASE1"/>
    <property type="match status" value="1"/>
</dbReference>
<keyword evidence="5 8" id="KW-1133">Transmembrane helix</keyword>
<evidence type="ECO:0000256" key="4">
    <source>
        <dbReference type="ARBA" id="ARBA00022692"/>
    </source>
</evidence>
<reference evidence="10 11" key="1">
    <citation type="submission" date="2020-09" db="EMBL/GenBank/DDBJ databases">
        <title>Roseomonas.</title>
        <authorList>
            <person name="Zhu W."/>
        </authorList>
    </citation>
    <scope>NUCLEOTIDE SEQUENCE [LARGE SCALE GENOMIC DNA]</scope>
    <source>
        <strain evidence="10 11">573</strain>
    </source>
</reference>
<feature type="transmembrane region" description="Helical" evidence="8">
    <location>
        <begin position="315"/>
        <end position="333"/>
    </location>
</feature>
<feature type="transmembrane region" description="Helical" evidence="8">
    <location>
        <begin position="95"/>
        <end position="114"/>
    </location>
</feature>
<dbReference type="NCBIfam" id="TIGR00254">
    <property type="entry name" value="GGDEF"/>
    <property type="match status" value="1"/>
</dbReference>
<dbReference type="InterPro" id="IPR029787">
    <property type="entry name" value="Nucleotide_cyclase"/>
</dbReference>
<dbReference type="SUPFAM" id="SSF55073">
    <property type="entry name" value="Nucleotide cyclase"/>
    <property type="match status" value="1"/>
</dbReference>
<dbReference type="InterPro" id="IPR050469">
    <property type="entry name" value="Diguanylate_Cyclase"/>
</dbReference>
<feature type="transmembrane region" description="Helical" evidence="8">
    <location>
        <begin position="151"/>
        <end position="178"/>
    </location>
</feature>
<dbReference type="InterPro" id="IPR007895">
    <property type="entry name" value="MASE1"/>
</dbReference>
<evidence type="ECO:0000259" key="9">
    <source>
        <dbReference type="PROSITE" id="PS50887"/>
    </source>
</evidence>
<organism evidence="10 11">
    <name type="scientific">Roseomonas haemaphysalidis</name>
    <dbReference type="NCBI Taxonomy" id="2768162"/>
    <lineage>
        <taxon>Bacteria</taxon>
        <taxon>Pseudomonadati</taxon>
        <taxon>Pseudomonadota</taxon>
        <taxon>Alphaproteobacteria</taxon>
        <taxon>Acetobacterales</taxon>
        <taxon>Roseomonadaceae</taxon>
        <taxon>Roseomonas</taxon>
    </lineage>
</organism>
<dbReference type="EMBL" id="JACTNG010000010">
    <property type="protein sequence ID" value="MBO1080783.1"/>
    <property type="molecule type" value="Genomic_DNA"/>
</dbReference>
<feature type="transmembrane region" description="Helical" evidence="8">
    <location>
        <begin position="281"/>
        <end position="303"/>
    </location>
</feature>
<keyword evidence="6 8" id="KW-0472">Membrane</keyword>
<dbReference type="Pfam" id="PF00990">
    <property type="entry name" value="GGDEF"/>
    <property type="match status" value="1"/>
</dbReference>
<evidence type="ECO:0000256" key="5">
    <source>
        <dbReference type="ARBA" id="ARBA00022989"/>
    </source>
</evidence>
<protein>
    <recommendedName>
        <fullName evidence="2">diguanylate cyclase</fullName>
        <ecNumber evidence="2">2.7.7.65</ecNumber>
    </recommendedName>
</protein>
<evidence type="ECO:0000256" key="2">
    <source>
        <dbReference type="ARBA" id="ARBA00012528"/>
    </source>
</evidence>
<dbReference type="EC" id="2.7.7.65" evidence="2"/>
<feature type="transmembrane region" description="Helical" evidence="8">
    <location>
        <begin position="70"/>
        <end position="88"/>
    </location>
</feature>
<evidence type="ECO:0000313" key="10">
    <source>
        <dbReference type="EMBL" id="MBO1080783.1"/>
    </source>
</evidence>
<dbReference type="Proteomes" id="UP001518989">
    <property type="component" value="Unassembled WGS sequence"/>
</dbReference>
<evidence type="ECO:0000256" key="6">
    <source>
        <dbReference type="ARBA" id="ARBA00023136"/>
    </source>
</evidence>
<keyword evidence="4 8" id="KW-0812">Transmembrane</keyword>
<dbReference type="RefSeq" id="WP_207418961.1">
    <property type="nucleotide sequence ID" value="NZ_CP061177.1"/>
</dbReference>
<dbReference type="PANTHER" id="PTHR45138">
    <property type="entry name" value="REGULATORY COMPONENTS OF SENSORY TRANSDUCTION SYSTEM"/>
    <property type="match status" value="1"/>
</dbReference>
<feature type="domain" description="GGDEF" evidence="9">
    <location>
        <begin position="395"/>
        <end position="527"/>
    </location>
</feature>
<comment type="caution">
    <text evidence="10">The sequence shown here is derived from an EMBL/GenBank/DDBJ whole genome shotgun (WGS) entry which is preliminary data.</text>
</comment>
<keyword evidence="3" id="KW-1003">Cell membrane</keyword>
<sequence length="537" mass="56186">MSSVMRGSIINGGRAGLSARWFGRAMLAEAAWLPRWCQGRGLFFWVAANLAVTFAYAGLGWAVGHFFARFGLFPAPIWLPAGLAATAAMLGGMRLCAGVFLGSLLVNGLVFGAALPEAAAISAGNALGPLAGALLSRRLRPATGLFTRFQGVIAFVVGIVLLHALVTATVGTLSLLWLGGLPWTAAGATWASWLLCDAGGTFYFAPSLALWLGIERTPAVPGATPARHRLMLDGAVWLATAGLAVLVFSVELPGRLPSAQLVFLLAVPLSWIALRISLRAAYTLLTLICVIASAGTVAGLGPFQGAGVANPMQSASMLVVLCATNILTLLALVSERREAEWALALANRTLEVRVAERTAQLRHQAETDALTGIANRRGFVERAERSLAAARGFAVPFGLITFDIDHFKAINDAHGHAGGDAVLRLVASRCQAQLRGDDLFGRMGGEEFAIALPGQDCAAATVVAERLRHALREVRPGFALPGGHLAASFGIAVRQPGEGLSQLLLRADGALYEAKHQGRDQVRLAALSPLPGRAAAG</sequence>
<evidence type="ECO:0000256" key="7">
    <source>
        <dbReference type="ARBA" id="ARBA00034247"/>
    </source>
</evidence>
<dbReference type="CDD" id="cd01949">
    <property type="entry name" value="GGDEF"/>
    <property type="match status" value="1"/>
</dbReference>
<dbReference type="PANTHER" id="PTHR45138:SF9">
    <property type="entry name" value="DIGUANYLATE CYCLASE DGCM-RELATED"/>
    <property type="match status" value="1"/>
</dbReference>
<keyword evidence="11" id="KW-1185">Reference proteome</keyword>
<accession>A0ABS3KTI8</accession>
<gene>
    <name evidence="10" type="ORF">IAI61_17200</name>
</gene>
<dbReference type="Gene3D" id="3.30.70.270">
    <property type="match status" value="1"/>
</dbReference>